<protein>
    <submittedName>
        <fullName evidence="1">Uncharacterized protein</fullName>
    </submittedName>
</protein>
<accession>A0A0F9A6V4</accession>
<dbReference type="SUPFAM" id="SSF48452">
    <property type="entry name" value="TPR-like"/>
    <property type="match status" value="1"/>
</dbReference>
<dbReference type="InterPro" id="IPR011990">
    <property type="entry name" value="TPR-like_helical_dom_sf"/>
</dbReference>
<proteinExistence type="predicted"/>
<dbReference type="AlphaFoldDB" id="A0A0F9A6V4"/>
<gene>
    <name evidence="1" type="ORF">LCGC14_2884950</name>
</gene>
<dbReference type="EMBL" id="LAZR01056375">
    <property type="protein sequence ID" value="KKK74319.1"/>
    <property type="molecule type" value="Genomic_DNA"/>
</dbReference>
<name>A0A0F9A6V4_9ZZZZ</name>
<organism evidence="1">
    <name type="scientific">marine sediment metagenome</name>
    <dbReference type="NCBI Taxonomy" id="412755"/>
    <lineage>
        <taxon>unclassified sequences</taxon>
        <taxon>metagenomes</taxon>
        <taxon>ecological metagenomes</taxon>
    </lineage>
</organism>
<reference evidence="1" key="1">
    <citation type="journal article" date="2015" name="Nature">
        <title>Complex archaea that bridge the gap between prokaryotes and eukaryotes.</title>
        <authorList>
            <person name="Spang A."/>
            <person name="Saw J.H."/>
            <person name="Jorgensen S.L."/>
            <person name="Zaremba-Niedzwiedzka K."/>
            <person name="Martijn J."/>
            <person name="Lind A.E."/>
            <person name="van Eijk R."/>
            <person name="Schleper C."/>
            <person name="Guy L."/>
            <person name="Ettema T.J."/>
        </authorList>
    </citation>
    <scope>NUCLEOTIDE SEQUENCE</scope>
</reference>
<dbReference type="Gene3D" id="1.25.40.10">
    <property type="entry name" value="Tetratricopeptide repeat domain"/>
    <property type="match status" value="1"/>
</dbReference>
<comment type="caution">
    <text evidence="1">The sequence shown here is derived from an EMBL/GenBank/DDBJ whole genome shotgun (WGS) entry which is preliminary data.</text>
</comment>
<sequence length="87" mass="10258">MKRIFPMWGEVGLVSDSQDWIKKAIQSHKKYGMMWHLARDYALYAELFKRKDDQSKARENIGKAIEIFTECGADGWVEKYEKELAEL</sequence>
<evidence type="ECO:0000313" key="1">
    <source>
        <dbReference type="EMBL" id="KKK74319.1"/>
    </source>
</evidence>